<proteinExistence type="predicted"/>
<organism evidence="2 3">
    <name type="scientific">Cladophialophora chaetospira</name>
    <dbReference type="NCBI Taxonomy" id="386627"/>
    <lineage>
        <taxon>Eukaryota</taxon>
        <taxon>Fungi</taxon>
        <taxon>Dikarya</taxon>
        <taxon>Ascomycota</taxon>
        <taxon>Pezizomycotina</taxon>
        <taxon>Eurotiomycetes</taxon>
        <taxon>Chaetothyriomycetidae</taxon>
        <taxon>Chaetothyriales</taxon>
        <taxon>Herpotrichiellaceae</taxon>
        <taxon>Cladophialophora</taxon>
    </lineage>
</organism>
<name>A0AA39CDL7_9EURO</name>
<feature type="compositionally biased region" description="Polar residues" evidence="1">
    <location>
        <begin position="1228"/>
        <end position="1244"/>
    </location>
</feature>
<feature type="compositionally biased region" description="Polar residues" evidence="1">
    <location>
        <begin position="9"/>
        <end position="43"/>
    </location>
</feature>
<dbReference type="Proteomes" id="UP001172673">
    <property type="component" value="Unassembled WGS sequence"/>
</dbReference>
<feature type="compositionally biased region" description="Basic and acidic residues" evidence="1">
    <location>
        <begin position="1214"/>
        <end position="1223"/>
    </location>
</feature>
<dbReference type="AlphaFoldDB" id="A0AA39CDL7"/>
<feature type="region of interest" description="Disordered" evidence="1">
    <location>
        <begin position="1192"/>
        <end position="1262"/>
    </location>
</feature>
<accession>A0AA39CDL7</accession>
<feature type="region of interest" description="Disordered" evidence="1">
    <location>
        <begin position="1"/>
        <end position="43"/>
    </location>
</feature>
<feature type="region of interest" description="Disordered" evidence="1">
    <location>
        <begin position="260"/>
        <end position="296"/>
    </location>
</feature>
<evidence type="ECO:0000256" key="1">
    <source>
        <dbReference type="SAM" id="MobiDB-lite"/>
    </source>
</evidence>
<evidence type="ECO:0000313" key="2">
    <source>
        <dbReference type="EMBL" id="KAJ9604460.1"/>
    </source>
</evidence>
<comment type="caution">
    <text evidence="2">The sequence shown here is derived from an EMBL/GenBank/DDBJ whole genome shotgun (WGS) entry which is preliminary data.</text>
</comment>
<dbReference type="EMBL" id="JAPDRK010000019">
    <property type="protein sequence ID" value="KAJ9604460.1"/>
    <property type="molecule type" value="Genomic_DNA"/>
</dbReference>
<sequence>MVHPDADSSPATSLNPAGSGSSHLEANQALSGNHNSNPNTSFNARRLSTEEDELAKAIANSLRDQTLETRAPTSNLPQQAQAVVEQSTALILSLNNAFDALDDPEGDTAIYIGVPSQGPDQTGRDYQFVRNHFDRVHVVKSQTLRLMGEESRFTDQDLLNHKKSIRAQTSLRRKHASVLEQAEKKRGANFRFKYYIDLRPPDEGDEAVLLVTELTCTRGILTWHLAAGKYGLSALDVLGHDEYGTKLRWRAESHVPDAFTVTDDSTTGSRATDSDSNQRSSAKDPLSPQPSPEPKLAAEYTPLRHHGALERLLQAIKGNDPKLDSAPKVWTFFAIARYFGCAAHERISGWITTWLYAGANANFIQNNPEIAYRIAMSIRSPDLLKDSFSILVGERALIEAYGEYRPEILNPLRQNVHGRKLELLDDDERNRIDHAASSLVKRIREVTASMCREMDFLHKCPTYQALEAIVCENPEEIDLLKLAKKAVKEFVRSRIYYVLCQEQNPMDCHEKDLLSTAPFRSATTNDSFANVYMSLNQPMRLFTNTFWIALQRTQFDIGYSNLDNFGTIGNRNDNQYIEGLKELYKTDPTNGITYMTRSTLHAKISAVSRMLYERNVAKGKWKEDFEELPSLDEKFKFVPEYETLESDGFSSQMEGPWLPTQASLTAGNPARSSISRSSDEACSPTKRRKTSEADEFVDPLHEASASTTSHDFPTTAKKVSFGSTSALEQALADHIVPAGNKQTTSATEGGPPLQDQATAFQQSSYGNPTSGKPSWRSRESVSSLHQVNTAPTVDLARHSLAMRPKLTTVDARGFSQTPVIYKEVPNGRPRSIVNPYYVPESGALDSSGTTSEQSAVAKGQPLVEAEKITEDPADQSDGWLSAPKKFFNPWTGKWDLWGSKRSDLNVTDIHADAATSAPQKPFHFASGSGTRVVKQAFSNSNTPGPGQLDGTFASKETRPDVPADLASIRYNPINTDKLLNEVSQAVGKICSGIVYPPHLFHQTGLLPTNLFDTLLCLNENEWRYLPLWCPDGNDDGTGGVFDETPVPNLDPASANIESFGPGRIRRGYQDADSVMSGSDIEEINSSQAISTVGKASKLATDGTHTVTSFSSAASVVDGAGDADTVIVESPDDALSIIQLGEDARGVNSDADPTLSDLEKELDDDEDTDTINGDDPLEKEMSASLQAFITGTADQTTDKGKAKAQNFPHGVSDPEFERERRDLPFRGGSAQTAPTPTGHFSTMSQGKAPLEGLEDEDEEYEFL</sequence>
<reference evidence="2" key="1">
    <citation type="submission" date="2022-10" db="EMBL/GenBank/DDBJ databases">
        <title>Culturing micro-colonial fungi from biological soil crusts in the Mojave desert and describing Neophaeococcomyces mojavensis, and introducing the new genera and species Taxawa tesnikishii.</title>
        <authorList>
            <person name="Kurbessoian T."/>
            <person name="Stajich J.E."/>
        </authorList>
    </citation>
    <scope>NUCLEOTIDE SEQUENCE</scope>
    <source>
        <strain evidence="2">TK_41</strain>
    </source>
</reference>
<feature type="region of interest" description="Disordered" evidence="1">
    <location>
        <begin position="647"/>
        <end position="697"/>
    </location>
</feature>
<feature type="compositionally biased region" description="Polar residues" evidence="1">
    <location>
        <begin position="660"/>
        <end position="676"/>
    </location>
</feature>
<evidence type="ECO:0000313" key="3">
    <source>
        <dbReference type="Proteomes" id="UP001172673"/>
    </source>
</evidence>
<feature type="region of interest" description="Disordered" evidence="1">
    <location>
        <begin position="1144"/>
        <end position="1176"/>
    </location>
</feature>
<protein>
    <submittedName>
        <fullName evidence="2">Uncharacterized protein</fullName>
    </submittedName>
</protein>
<feature type="compositionally biased region" description="Acidic residues" evidence="1">
    <location>
        <begin position="1251"/>
        <end position="1262"/>
    </location>
</feature>
<feature type="compositionally biased region" description="Polar residues" evidence="1">
    <location>
        <begin position="262"/>
        <end position="280"/>
    </location>
</feature>
<feature type="compositionally biased region" description="Acidic residues" evidence="1">
    <location>
        <begin position="1159"/>
        <end position="1168"/>
    </location>
</feature>
<keyword evidence="3" id="KW-1185">Reference proteome</keyword>
<gene>
    <name evidence="2" type="ORF">H2200_011296</name>
</gene>